<dbReference type="EMBL" id="CP048104">
    <property type="protein sequence ID" value="QKG83893.1"/>
    <property type="molecule type" value="Genomic_DNA"/>
</dbReference>
<feature type="compositionally biased region" description="Basic and acidic residues" evidence="1">
    <location>
        <begin position="34"/>
        <end position="45"/>
    </location>
</feature>
<evidence type="ECO:0000313" key="4">
    <source>
        <dbReference type="EMBL" id="QKG83893.1"/>
    </source>
</evidence>
<keyword evidence="5" id="KW-1185">Reference proteome</keyword>
<evidence type="ECO:0000256" key="2">
    <source>
        <dbReference type="SAM" id="SignalP"/>
    </source>
</evidence>
<keyword evidence="2" id="KW-0732">Signal</keyword>
<dbReference type="AlphaFoldDB" id="A0A7D4BVE4"/>
<proteinExistence type="predicted"/>
<feature type="compositionally biased region" description="Basic and acidic residues" evidence="1">
    <location>
        <begin position="213"/>
        <end position="231"/>
    </location>
</feature>
<dbReference type="PANTHER" id="PTHR40032">
    <property type="entry name" value="EXPORTED PROTEIN-RELATED"/>
    <property type="match status" value="1"/>
</dbReference>
<dbReference type="KEGG" id="kpul:GXN76_04985"/>
<gene>
    <name evidence="4" type="ORF">GXN76_04985</name>
</gene>
<feature type="compositionally biased region" description="Basic and acidic residues" evidence="1">
    <location>
        <begin position="300"/>
        <end position="324"/>
    </location>
</feature>
<evidence type="ECO:0000256" key="1">
    <source>
        <dbReference type="SAM" id="MobiDB-lite"/>
    </source>
</evidence>
<dbReference type="PANTHER" id="PTHR40032:SF1">
    <property type="entry name" value="EXPORTED PROTEIN"/>
    <property type="match status" value="1"/>
</dbReference>
<evidence type="ECO:0000313" key="5">
    <source>
        <dbReference type="Proteomes" id="UP000503088"/>
    </source>
</evidence>
<feature type="region of interest" description="Disordered" evidence="1">
    <location>
        <begin position="34"/>
        <end position="55"/>
    </location>
</feature>
<evidence type="ECO:0000259" key="3">
    <source>
        <dbReference type="Pfam" id="PF12671"/>
    </source>
</evidence>
<feature type="compositionally biased region" description="Basic and acidic residues" evidence="1">
    <location>
        <begin position="176"/>
        <end position="189"/>
    </location>
</feature>
<name>A0A7D4BVE4_9BACL</name>
<dbReference type="Gene3D" id="3.90.1720.10">
    <property type="entry name" value="endopeptidase domain like (from Nostoc punctiforme)"/>
    <property type="match status" value="1"/>
</dbReference>
<dbReference type="Pfam" id="PF12671">
    <property type="entry name" value="Amidase_6"/>
    <property type="match status" value="1"/>
</dbReference>
<feature type="region of interest" description="Disordered" evidence="1">
    <location>
        <begin position="154"/>
        <end position="324"/>
    </location>
</feature>
<dbReference type="RefSeq" id="WP_173221067.1">
    <property type="nucleotide sequence ID" value="NZ_CP048104.1"/>
</dbReference>
<organism evidence="4 5">
    <name type="scientific">Kroppenstedtia pulmonis</name>
    <dbReference type="NCBI Taxonomy" id="1380685"/>
    <lineage>
        <taxon>Bacteria</taxon>
        <taxon>Bacillati</taxon>
        <taxon>Bacillota</taxon>
        <taxon>Bacilli</taxon>
        <taxon>Bacillales</taxon>
        <taxon>Thermoactinomycetaceae</taxon>
        <taxon>Kroppenstedtia</taxon>
    </lineage>
</organism>
<feature type="chain" id="PRO_5038350330" evidence="2">
    <location>
        <begin position="30"/>
        <end position="486"/>
    </location>
</feature>
<dbReference type="InterPro" id="IPR024301">
    <property type="entry name" value="Amidase_6"/>
</dbReference>
<accession>A0A7D4BVE4</accession>
<feature type="compositionally biased region" description="Acidic residues" evidence="1">
    <location>
        <begin position="46"/>
        <end position="55"/>
    </location>
</feature>
<feature type="compositionally biased region" description="Low complexity" evidence="1">
    <location>
        <begin position="255"/>
        <end position="265"/>
    </location>
</feature>
<dbReference type="PROSITE" id="PS51257">
    <property type="entry name" value="PROKAR_LIPOPROTEIN"/>
    <property type="match status" value="1"/>
</dbReference>
<sequence length="486" mass="55687">MIELRKLFKIRFVLVALLGLTLVVSGCSSDTAKVADSKEVARTPEEDSSQDEADSIFDEEISKEISYYDESSKSKKEIEKNNQPAIQIVKQTSQKNQVKVEADLDKAQFRDMVRATAADLQSLKPHERKQVINLVKDINQYENKKINNEIKKLKSKADKGTLSGAEKAKLLSLLPIDKKGVKVKPEQKINPDQVPPASDLKDKKPGNSNPDKLLPEKPGKEEQTQPEKETPKPGNKTPQPGDKEDEPENEQTEPGENQESGQDNENQQENEEQDQNDGNDQNEQEPQQPDNENTEEEEKPESKDPGKDKDQQKDTEKSMVEKNGYDRAKARDYAYKWWNKRNNEEYGYYSKAMGGCYSCWYDCTNFTSQALKAGGLKEWKSDPWWYYSDKKPSYSWGVANSQYKHLEQRAKPAKSLSEVKVGDIVHGDFDHDQKIDHSAIVTKIQNGEIYLTYHTTDKKDVPLSYWFYYDYDVYVWKMGTANNQAR</sequence>
<protein>
    <submittedName>
        <fullName evidence="4">Amidase domain-containing protein</fullName>
    </submittedName>
</protein>
<feature type="compositionally biased region" description="Acidic residues" evidence="1">
    <location>
        <begin position="266"/>
        <end position="283"/>
    </location>
</feature>
<dbReference type="Proteomes" id="UP000503088">
    <property type="component" value="Chromosome"/>
</dbReference>
<feature type="domain" description="Putative amidase" evidence="3">
    <location>
        <begin position="325"/>
        <end position="475"/>
    </location>
</feature>
<feature type="compositionally biased region" description="Acidic residues" evidence="1">
    <location>
        <begin position="243"/>
        <end position="253"/>
    </location>
</feature>
<reference evidence="4 5" key="1">
    <citation type="submission" date="2020-01" db="EMBL/GenBank/DDBJ databases">
        <authorList>
            <person name="Gulvik C.A."/>
            <person name="Batra D.G."/>
        </authorList>
    </citation>
    <scope>NUCLEOTIDE SEQUENCE [LARGE SCALE GENOMIC DNA]</scope>
    <source>
        <strain evidence="4 5">W9323</strain>
    </source>
</reference>
<feature type="signal peptide" evidence="2">
    <location>
        <begin position="1"/>
        <end position="29"/>
    </location>
</feature>